<dbReference type="InterPro" id="IPR011042">
    <property type="entry name" value="6-blade_b-propeller_TolB-like"/>
</dbReference>
<evidence type="ECO:0000256" key="5">
    <source>
        <dbReference type="SAM" id="SignalP"/>
    </source>
</evidence>
<feature type="chain" id="PRO_5009190259" description="Cytochrome c domain-containing protein" evidence="5">
    <location>
        <begin position="24"/>
        <end position="619"/>
    </location>
</feature>
<dbReference type="GO" id="GO:0020037">
    <property type="term" value="F:heme binding"/>
    <property type="evidence" value="ECO:0007669"/>
    <property type="project" value="InterPro"/>
</dbReference>
<feature type="signal peptide" evidence="5">
    <location>
        <begin position="1"/>
        <end position="23"/>
    </location>
</feature>
<keyword evidence="8" id="KW-1185">Reference proteome</keyword>
<evidence type="ECO:0000259" key="6">
    <source>
        <dbReference type="PROSITE" id="PS51007"/>
    </source>
</evidence>
<name>A0A1E5XLZ3_9HYPH</name>
<evidence type="ECO:0000256" key="4">
    <source>
        <dbReference type="PROSITE-ProRule" id="PRU00433"/>
    </source>
</evidence>
<dbReference type="PROSITE" id="PS51007">
    <property type="entry name" value="CYTC"/>
    <property type="match status" value="1"/>
</dbReference>
<sequence length="619" mass="66112">MRSLSGIAGVLLALVASTSLVHAQGTPDSAVTGTKQFEMKELTNGFEGPWEITWGPDDWLWLTERVGGKITRVNPADGTKQVAIDIEEVSAPGGQDGLLGMALDPGLLKDTGNDYVYAAYTYVDKELPKHEWVKDPFSPYANLFAKIVRLSYDKASGTLSDPQVIIAGMPGQNDHNSGRLKFGPDGKLYYTIGDGGKGQLGNWCIPIEAQRLPTADELAAKNWIAYQGKSLRLNLDGSIPEDNPEIDGVKSHVFTYGHRNMQGIDFGPDGTLYASEQGPKTDDEVNVLVGGDNYGWPHVVGFKDDKAYQMARWDLATTPCAQLTFSDITIDPSVPVEDETSWPGQQHDPVATLFTVPSDWDFTDPACGGIDFICWPTVATSSMQAYFPAAGEGIPGWENSLLVTTLKRGSIYRVPLGPDGKTAAGPIERYFQSENRLRDMALSPDMKTMYIATDVSGLVGTMDGGAGTELKNPGAILVYTYTGEGDGTAAATNTEAAPAAEAATMAAAGEPATFTAEQAARGKTAYDANCVSCHGPDLVSANYGPPLAGAYFEGKWVGKTVGALYTHTHDRMPPSRPGELGDETYADLVAYILSVNGLPAGDTELPTDLAKLEAMIIAK</sequence>
<dbReference type="NCBIfam" id="TIGR03606">
    <property type="entry name" value="non_repeat_PQQ"/>
    <property type="match status" value="1"/>
</dbReference>
<dbReference type="InterPro" id="IPR011041">
    <property type="entry name" value="Quinoprot_gluc/sorb_DH_b-prop"/>
</dbReference>
<dbReference type="SUPFAM" id="SSF50952">
    <property type="entry name" value="Soluble quinoprotein glucose dehydrogenase"/>
    <property type="match status" value="1"/>
</dbReference>
<keyword evidence="5" id="KW-0732">Signal</keyword>
<dbReference type="InterPro" id="IPR019893">
    <property type="entry name" value="SndH-like"/>
</dbReference>
<dbReference type="InterPro" id="IPR009056">
    <property type="entry name" value="Cyt_c-like_dom"/>
</dbReference>
<evidence type="ECO:0000256" key="2">
    <source>
        <dbReference type="ARBA" id="ARBA00022723"/>
    </source>
</evidence>
<protein>
    <recommendedName>
        <fullName evidence="6">Cytochrome c domain-containing protein</fullName>
    </recommendedName>
</protein>
<dbReference type="InterPro" id="IPR036909">
    <property type="entry name" value="Cyt_c-like_dom_sf"/>
</dbReference>
<dbReference type="GO" id="GO:0046872">
    <property type="term" value="F:metal ion binding"/>
    <property type="evidence" value="ECO:0007669"/>
    <property type="project" value="UniProtKB-KW"/>
</dbReference>
<dbReference type="InterPro" id="IPR012938">
    <property type="entry name" value="Glc/Sorbosone_DH"/>
</dbReference>
<dbReference type="Gene3D" id="2.120.10.30">
    <property type="entry name" value="TolB, C-terminal domain"/>
    <property type="match status" value="1"/>
</dbReference>
<proteinExistence type="predicted"/>
<comment type="caution">
    <text evidence="7">The sequence shown here is derived from an EMBL/GenBank/DDBJ whole genome shotgun (WGS) entry which is preliminary data.</text>
</comment>
<keyword evidence="3 4" id="KW-0408">Iron</keyword>
<dbReference type="AlphaFoldDB" id="A0A1E5XLZ3"/>
<gene>
    <name evidence="7" type="ORF">VW23_024665</name>
</gene>
<evidence type="ECO:0000313" key="8">
    <source>
        <dbReference type="Proteomes" id="UP000095463"/>
    </source>
</evidence>
<dbReference type="GO" id="GO:0009055">
    <property type="term" value="F:electron transfer activity"/>
    <property type="evidence" value="ECO:0007669"/>
    <property type="project" value="InterPro"/>
</dbReference>
<dbReference type="Pfam" id="PF07995">
    <property type="entry name" value="GSDH"/>
    <property type="match status" value="1"/>
</dbReference>
<dbReference type="Proteomes" id="UP000095463">
    <property type="component" value="Unassembled WGS sequence"/>
</dbReference>
<feature type="domain" description="Cytochrome c" evidence="6">
    <location>
        <begin position="517"/>
        <end position="596"/>
    </location>
</feature>
<reference evidence="7 8" key="1">
    <citation type="journal article" date="2015" name="Genome Announc.">
        <title>Genome Assemblies of Three Soil-Associated Devosia species: D. insulae, D. limi, and D. soli.</title>
        <authorList>
            <person name="Hassan Y.I."/>
            <person name="Lepp D."/>
            <person name="Zhou T."/>
        </authorList>
    </citation>
    <scope>NUCLEOTIDE SEQUENCE [LARGE SCALE GENOMIC DNA]</scope>
    <source>
        <strain evidence="7 8">DS-56</strain>
    </source>
</reference>
<dbReference type="RefSeq" id="WP_176730439.1">
    <property type="nucleotide sequence ID" value="NZ_LAJE02000272.1"/>
</dbReference>
<keyword evidence="2 4" id="KW-0479">Metal-binding</keyword>
<dbReference type="SUPFAM" id="SSF46626">
    <property type="entry name" value="Cytochrome c"/>
    <property type="match status" value="1"/>
</dbReference>
<dbReference type="Gene3D" id="1.10.760.10">
    <property type="entry name" value="Cytochrome c-like domain"/>
    <property type="match status" value="1"/>
</dbReference>
<dbReference type="PANTHER" id="PTHR19328:SF13">
    <property type="entry name" value="HIPL1 PROTEIN"/>
    <property type="match status" value="1"/>
</dbReference>
<dbReference type="EMBL" id="LAJE02000272">
    <property type="protein sequence ID" value="OEO29621.1"/>
    <property type="molecule type" value="Genomic_DNA"/>
</dbReference>
<organism evidence="7 8">
    <name type="scientific">Devosia insulae DS-56</name>
    <dbReference type="NCBI Taxonomy" id="1116389"/>
    <lineage>
        <taxon>Bacteria</taxon>
        <taxon>Pseudomonadati</taxon>
        <taxon>Pseudomonadota</taxon>
        <taxon>Alphaproteobacteria</taxon>
        <taxon>Hyphomicrobiales</taxon>
        <taxon>Devosiaceae</taxon>
        <taxon>Devosia</taxon>
    </lineage>
</organism>
<accession>A0A1E5XLZ3</accession>
<evidence type="ECO:0000256" key="3">
    <source>
        <dbReference type="ARBA" id="ARBA00023004"/>
    </source>
</evidence>
<evidence type="ECO:0000256" key="1">
    <source>
        <dbReference type="ARBA" id="ARBA00022617"/>
    </source>
</evidence>
<keyword evidence="1 4" id="KW-0349">Heme</keyword>
<dbReference type="PANTHER" id="PTHR19328">
    <property type="entry name" value="HEDGEHOG-INTERACTING PROTEIN"/>
    <property type="match status" value="1"/>
</dbReference>
<evidence type="ECO:0000313" key="7">
    <source>
        <dbReference type="EMBL" id="OEO29621.1"/>
    </source>
</evidence>
<dbReference type="Pfam" id="PF13442">
    <property type="entry name" value="Cytochrome_CBB3"/>
    <property type="match status" value="1"/>
</dbReference>